<gene>
    <name evidence="2" type="ORF">GQ55_3G418700</name>
</gene>
<proteinExistence type="predicted"/>
<dbReference type="AlphaFoldDB" id="A0A2T7EHD1"/>
<evidence type="ECO:0000256" key="1">
    <source>
        <dbReference type="SAM" id="MobiDB-lite"/>
    </source>
</evidence>
<evidence type="ECO:0000313" key="3">
    <source>
        <dbReference type="Proteomes" id="UP000244336"/>
    </source>
</evidence>
<evidence type="ECO:0000313" key="2">
    <source>
        <dbReference type="EMBL" id="PUZ67237.1"/>
    </source>
</evidence>
<dbReference type="Gramene" id="PUZ67237">
    <property type="protein sequence ID" value="PUZ67237"/>
    <property type="gene ID" value="GQ55_3G418700"/>
</dbReference>
<dbReference type="EMBL" id="CM009751">
    <property type="protein sequence ID" value="PUZ67237.1"/>
    <property type="molecule type" value="Genomic_DNA"/>
</dbReference>
<accession>A0A2T7EHD1</accession>
<dbReference type="Proteomes" id="UP000244336">
    <property type="component" value="Chromosome 3"/>
</dbReference>
<feature type="compositionally biased region" description="Low complexity" evidence="1">
    <location>
        <begin position="31"/>
        <end position="44"/>
    </location>
</feature>
<protein>
    <submittedName>
        <fullName evidence="2">Uncharacterized protein</fullName>
    </submittedName>
</protein>
<feature type="compositionally biased region" description="Basic residues" evidence="1">
    <location>
        <begin position="56"/>
        <end position="68"/>
    </location>
</feature>
<sequence length="94" mass="9748">MRRPWPRAHLACCGAAIAVRPCRTAAPPQAAPLARSSPRGSPRLGGPPAPVDRLPSLRKAKASPPVHHRGLPACPVLAAACRRNHSCCRPASGG</sequence>
<name>A0A2T7EHD1_9POAL</name>
<feature type="region of interest" description="Disordered" evidence="1">
    <location>
        <begin position="27"/>
        <end position="68"/>
    </location>
</feature>
<reference evidence="2 3" key="1">
    <citation type="submission" date="2018-04" db="EMBL/GenBank/DDBJ databases">
        <title>WGS assembly of Panicum hallii var. hallii HAL2.</title>
        <authorList>
            <person name="Lovell J."/>
            <person name="Jenkins J."/>
            <person name="Lowry D."/>
            <person name="Mamidi S."/>
            <person name="Sreedasyam A."/>
            <person name="Weng X."/>
            <person name="Barry K."/>
            <person name="Bonette J."/>
            <person name="Campitelli B."/>
            <person name="Daum C."/>
            <person name="Gordon S."/>
            <person name="Gould B."/>
            <person name="Lipzen A."/>
            <person name="MacQueen A."/>
            <person name="Palacio-Mejia J."/>
            <person name="Plott C."/>
            <person name="Shakirov E."/>
            <person name="Shu S."/>
            <person name="Yoshinaga Y."/>
            <person name="Zane M."/>
            <person name="Rokhsar D."/>
            <person name="Grimwood J."/>
            <person name="Schmutz J."/>
            <person name="Juenger T."/>
        </authorList>
    </citation>
    <scope>NUCLEOTIDE SEQUENCE [LARGE SCALE GENOMIC DNA]</scope>
    <source>
        <strain evidence="3">cv. HAL2</strain>
    </source>
</reference>
<organism evidence="2 3">
    <name type="scientific">Panicum hallii var. hallii</name>
    <dbReference type="NCBI Taxonomy" id="1504633"/>
    <lineage>
        <taxon>Eukaryota</taxon>
        <taxon>Viridiplantae</taxon>
        <taxon>Streptophyta</taxon>
        <taxon>Embryophyta</taxon>
        <taxon>Tracheophyta</taxon>
        <taxon>Spermatophyta</taxon>
        <taxon>Magnoliopsida</taxon>
        <taxon>Liliopsida</taxon>
        <taxon>Poales</taxon>
        <taxon>Poaceae</taxon>
        <taxon>PACMAD clade</taxon>
        <taxon>Panicoideae</taxon>
        <taxon>Panicodae</taxon>
        <taxon>Paniceae</taxon>
        <taxon>Panicinae</taxon>
        <taxon>Panicum</taxon>
        <taxon>Panicum sect. Panicum</taxon>
    </lineage>
</organism>
<keyword evidence="3" id="KW-1185">Reference proteome</keyword>